<gene>
    <name evidence="9" type="ORF">E6K71_09660</name>
</gene>
<keyword evidence="5 7" id="KW-1133">Transmembrane helix</keyword>
<dbReference type="Gene3D" id="1.10.3720.10">
    <property type="entry name" value="MetI-like"/>
    <property type="match status" value="1"/>
</dbReference>
<feature type="transmembrane region" description="Helical" evidence="7">
    <location>
        <begin position="100"/>
        <end position="121"/>
    </location>
</feature>
<reference evidence="9 10" key="1">
    <citation type="journal article" date="2019" name="Nat. Microbiol.">
        <title>Mediterranean grassland soil C-N compound turnover is dependent on rainfall and depth, and is mediated by genomically divergent microorganisms.</title>
        <authorList>
            <person name="Diamond S."/>
            <person name="Andeer P.F."/>
            <person name="Li Z."/>
            <person name="Crits-Christoph A."/>
            <person name="Burstein D."/>
            <person name="Anantharaman K."/>
            <person name="Lane K.R."/>
            <person name="Thomas B.C."/>
            <person name="Pan C."/>
            <person name="Northen T.R."/>
            <person name="Banfield J.F."/>
        </authorList>
    </citation>
    <scope>NUCLEOTIDE SEQUENCE [LARGE SCALE GENOMIC DNA]</scope>
    <source>
        <strain evidence="9">WS_1</strain>
    </source>
</reference>
<comment type="similarity">
    <text evidence="7">Belongs to the binding-protein-dependent transport system permease family.</text>
</comment>
<accession>A0A538S816</accession>
<evidence type="ECO:0000259" key="8">
    <source>
        <dbReference type="PROSITE" id="PS50928"/>
    </source>
</evidence>
<comment type="caution">
    <text evidence="9">The sequence shown here is derived from an EMBL/GenBank/DDBJ whole genome shotgun (WGS) entry which is preliminary data.</text>
</comment>
<keyword evidence="3" id="KW-1003">Cell membrane</keyword>
<dbReference type="InterPro" id="IPR000515">
    <property type="entry name" value="MetI-like"/>
</dbReference>
<feature type="domain" description="ABC transmembrane type-1" evidence="8">
    <location>
        <begin position="63"/>
        <end position="274"/>
    </location>
</feature>
<evidence type="ECO:0000256" key="3">
    <source>
        <dbReference type="ARBA" id="ARBA00022475"/>
    </source>
</evidence>
<dbReference type="SUPFAM" id="SSF161098">
    <property type="entry name" value="MetI-like"/>
    <property type="match status" value="1"/>
</dbReference>
<feature type="transmembrane region" description="Helical" evidence="7">
    <location>
        <begin position="67"/>
        <end position="88"/>
    </location>
</feature>
<proteinExistence type="inferred from homology"/>
<feature type="transmembrane region" description="Helical" evidence="7">
    <location>
        <begin position="147"/>
        <end position="170"/>
    </location>
</feature>
<evidence type="ECO:0000313" key="10">
    <source>
        <dbReference type="Proteomes" id="UP000316292"/>
    </source>
</evidence>
<dbReference type="GO" id="GO:0055085">
    <property type="term" value="P:transmembrane transport"/>
    <property type="evidence" value="ECO:0007669"/>
    <property type="project" value="InterPro"/>
</dbReference>
<dbReference type="InterPro" id="IPR035906">
    <property type="entry name" value="MetI-like_sf"/>
</dbReference>
<sequence>MRGRFAGLLPWSLFFAVFGLVPLLAALVLSFYSMNPLRPDLTHWVGGANYARALGSPAFWHALRTTAFFVVGTLPATLVLAYVVAALLSRLRRGEAFFRAAIFFPATLSMVVISLVFKSLYAEQGLLNGWLKGLGFPAVHWLQDPRLALPSIMAMDVWASVGYYAILILAGRKTLPVEQLEAARLEGMRALAIERRIILPHVKPVILFVVLLNTVRSFQIFIEVFVLTRGGPLESTLTLVYHLYERAFYHFEMGYACALAYLLLLLVGVILLLQRRLIARAPVEVPAEMPLAPAVPRGTGRGAA</sequence>
<evidence type="ECO:0000256" key="1">
    <source>
        <dbReference type="ARBA" id="ARBA00004651"/>
    </source>
</evidence>
<evidence type="ECO:0000256" key="2">
    <source>
        <dbReference type="ARBA" id="ARBA00022448"/>
    </source>
</evidence>
<feature type="transmembrane region" description="Helical" evidence="7">
    <location>
        <begin position="12"/>
        <end position="32"/>
    </location>
</feature>
<keyword evidence="4 7" id="KW-0812">Transmembrane</keyword>
<evidence type="ECO:0000256" key="4">
    <source>
        <dbReference type="ARBA" id="ARBA00022692"/>
    </source>
</evidence>
<organism evidence="9 10">
    <name type="scientific">Eiseniibacteriota bacterium</name>
    <dbReference type="NCBI Taxonomy" id="2212470"/>
    <lineage>
        <taxon>Bacteria</taxon>
        <taxon>Candidatus Eiseniibacteriota</taxon>
    </lineage>
</organism>
<protein>
    <submittedName>
        <fullName evidence="9">Sugar ABC transporter permease</fullName>
    </submittedName>
</protein>
<comment type="subcellular location">
    <subcellularLocation>
        <location evidence="1 7">Cell membrane</location>
        <topology evidence="1 7">Multi-pass membrane protein</topology>
    </subcellularLocation>
</comment>
<dbReference type="PROSITE" id="PS50928">
    <property type="entry name" value="ABC_TM1"/>
    <property type="match status" value="1"/>
</dbReference>
<dbReference type="InterPro" id="IPR051393">
    <property type="entry name" value="ABC_transporter_permease"/>
</dbReference>
<evidence type="ECO:0000256" key="5">
    <source>
        <dbReference type="ARBA" id="ARBA00022989"/>
    </source>
</evidence>
<dbReference type="Pfam" id="PF00528">
    <property type="entry name" value="BPD_transp_1"/>
    <property type="match status" value="1"/>
</dbReference>
<dbReference type="PANTHER" id="PTHR30193:SF37">
    <property type="entry name" value="INNER MEMBRANE ABC TRANSPORTER PERMEASE PROTEIN YCJO"/>
    <property type="match status" value="1"/>
</dbReference>
<dbReference type="GO" id="GO:0005886">
    <property type="term" value="C:plasma membrane"/>
    <property type="evidence" value="ECO:0007669"/>
    <property type="project" value="UniProtKB-SubCell"/>
</dbReference>
<dbReference type="EMBL" id="VBOR01000107">
    <property type="protein sequence ID" value="TMQ47532.1"/>
    <property type="molecule type" value="Genomic_DNA"/>
</dbReference>
<feature type="transmembrane region" description="Helical" evidence="7">
    <location>
        <begin position="205"/>
        <end position="227"/>
    </location>
</feature>
<evidence type="ECO:0000256" key="7">
    <source>
        <dbReference type="RuleBase" id="RU363032"/>
    </source>
</evidence>
<dbReference type="AlphaFoldDB" id="A0A538S816"/>
<feature type="transmembrane region" description="Helical" evidence="7">
    <location>
        <begin position="247"/>
        <end position="273"/>
    </location>
</feature>
<evidence type="ECO:0000313" key="9">
    <source>
        <dbReference type="EMBL" id="TMQ47532.1"/>
    </source>
</evidence>
<dbReference type="PANTHER" id="PTHR30193">
    <property type="entry name" value="ABC TRANSPORTER PERMEASE PROTEIN"/>
    <property type="match status" value="1"/>
</dbReference>
<keyword evidence="6 7" id="KW-0472">Membrane</keyword>
<dbReference type="Proteomes" id="UP000316292">
    <property type="component" value="Unassembled WGS sequence"/>
</dbReference>
<dbReference type="CDD" id="cd06261">
    <property type="entry name" value="TM_PBP2"/>
    <property type="match status" value="1"/>
</dbReference>
<keyword evidence="2 7" id="KW-0813">Transport</keyword>
<evidence type="ECO:0000256" key="6">
    <source>
        <dbReference type="ARBA" id="ARBA00023136"/>
    </source>
</evidence>
<name>A0A538S816_UNCEI</name>